<evidence type="ECO:0000313" key="1">
    <source>
        <dbReference type="EMBL" id="KAI0065568.1"/>
    </source>
</evidence>
<gene>
    <name evidence="1" type="ORF">BV25DRAFT_1822016</name>
</gene>
<dbReference type="EMBL" id="MU277195">
    <property type="protein sequence ID" value="KAI0065568.1"/>
    <property type="molecule type" value="Genomic_DNA"/>
</dbReference>
<sequence>MFDTGRTILRPYKESDLSHLVDLANDDPEVQSTLMFSGYPNLRYESMREFAQATSKEHFMGLAWDKETGDFVGYIKLRTSSARNRSGEVAIALKREWRGKGLGTEILQWMTAYAFKVMGLHRVVLTVAETNSAGIAVYKKM</sequence>
<keyword evidence="2" id="KW-1185">Reference proteome</keyword>
<protein>
    <submittedName>
        <fullName evidence="1">Acyl-CoA N-acyltransferase</fullName>
    </submittedName>
</protein>
<organism evidence="1 2">
    <name type="scientific">Artomyces pyxidatus</name>
    <dbReference type="NCBI Taxonomy" id="48021"/>
    <lineage>
        <taxon>Eukaryota</taxon>
        <taxon>Fungi</taxon>
        <taxon>Dikarya</taxon>
        <taxon>Basidiomycota</taxon>
        <taxon>Agaricomycotina</taxon>
        <taxon>Agaricomycetes</taxon>
        <taxon>Russulales</taxon>
        <taxon>Auriscalpiaceae</taxon>
        <taxon>Artomyces</taxon>
    </lineage>
</organism>
<name>A0ACB8TAG0_9AGAM</name>
<reference evidence="1" key="1">
    <citation type="submission" date="2021-03" db="EMBL/GenBank/DDBJ databases">
        <authorList>
            <consortium name="DOE Joint Genome Institute"/>
            <person name="Ahrendt S."/>
            <person name="Looney B.P."/>
            <person name="Miyauchi S."/>
            <person name="Morin E."/>
            <person name="Drula E."/>
            <person name="Courty P.E."/>
            <person name="Chicoki N."/>
            <person name="Fauchery L."/>
            <person name="Kohler A."/>
            <person name="Kuo A."/>
            <person name="Labutti K."/>
            <person name="Pangilinan J."/>
            <person name="Lipzen A."/>
            <person name="Riley R."/>
            <person name="Andreopoulos W."/>
            <person name="He G."/>
            <person name="Johnson J."/>
            <person name="Barry K.W."/>
            <person name="Grigoriev I.V."/>
            <person name="Nagy L."/>
            <person name="Hibbett D."/>
            <person name="Henrissat B."/>
            <person name="Matheny P.B."/>
            <person name="Labbe J."/>
            <person name="Martin F."/>
        </authorList>
    </citation>
    <scope>NUCLEOTIDE SEQUENCE</scope>
    <source>
        <strain evidence="1">HHB10654</strain>
    </source>
</reference>
<comment type="caution">
    <text evidence="1">The sequence shown here is derived from an EMBL/GenBank/DDBJ whole genome shotgun (WGS) entry which is preliminary data.</text>
</comment>
<reference evidence="1" key="2">
    <citation type="journal article" date="2022" name="New Phytol.">
        <title>Evolutionary transition to the ectomycorrhizal habit in the genomes of a hyperdiverse lineage of mushroom-forming fungi.</title>
        <authorList>
            <person name="Looney B."/>
            <person name="Miyauchi S."/>
            <person name="Morin E."/>
            <person name="Drula E."/>
            <person name="Courty P.E."/>
            <person name="Kohler A."/>
            <person name="Kuo A."/>
            <person name="LaButti K."/>
            <person name="Pangilinan J."/>
            <person name="Lipzen A."/>
            <person name="Riley R."/>
            <person name="Andreopoulos W."/>
            <person name="He G."/>
            <person name="Johnson J."/>
            <person name="Nolan M."/>
            <person name="Tritt A."/>
            <person name="Barry K.W."/>
            <person name="Grigoriev I.V."/>
            <person name="Nagy L.G."/>
            <person name="Hibbett D."/>
            <person name="Henrissat B."/>
            <person name="Matheny P.B."/>
            <person name="Labbe J."/>
            <person name="Martin F.M."/>
        </authorList>
    </citation>
    <scope>NUCLEOTIDE SEQUENCE</scope>
    <source>
        <strain evidence="1">HHB10654</strain>
    </source>
</reference>
<proteinExistence type="predicted"/>
<accession>A0ACB8TAG0</accession>
<dbReference type="Proteomes" id="UP000814140">
    <property type="component" value="Unassembled WGS sequence"/>
</dbReference>
<evidence type="ECO:0000313" key="2">
    <source>
        <dbReference type="Proteomes" id="UP000814140"/>
    </source>
</evidence>